<sequence length="249" mass="28479">MKISLSILFGSTFTILLLTQVFNDEKVVEQLQPIHLDARIDDGELRIHPNTSRSIQSRQSSPWEDSPFSIGSASVNKQNGAAINKADLLNDDEYSKRLQLELRDLPEKMKALKYLTPLDLMRKSDDELWKLAREKNPYAINLLAERTNWSGKKSPDELNKFDQLRIDLKSSLLQGHIKSASTLGSMSLNMGDKIEAMAWYFVANSMGDTIATRYFENTEFFLEASEAEKLQARQRADERMINIRHGRLN</sequence>
<accession>A0A941ICW9</accession>
<gene>
    <name evidence="1" type="ORF">KDM90_04860</name>
</gene>
<evidence type="ECO:0000313" key="1">
    <source>
        <dbReference type="EMBL" id="MBR7799323.1"/>
    </source>
</evidence>
<protein>
    <recommendedName>
        <fullName evidence="3">Sel1 repeat family protein</fullName>
    </recommendedName>
</protein>
<keyword evidence="2" id="KW-1185">Reference proteome</keyword>
<dbReference type="EMBL" id="JAGSPJ010000001">
    <property type="protein sequence ID" value="MBR7799323.1"/>
    <property type="molecule type" value="Genomic_DNA"/>
</dbReference>
<comment type="caution">
    <text evidence="1">The sequence shown here is derived from an EMBL/GenBank/DDBJ whole genome shotgun (WGS) entry which is preliminary data.</text>
</comment>
<proteinExistence type="predicted"/>
<dbReference type="Proteomes" id="UP000678545">
    <property type="component" value="Unassembled WGS sequence"/>
</dbReference>
<organism evidence="1 2">
    <name type="scientific">Undibacterium fentianense</name>
    <dbReference type="NCBI Taxonomy" id="2828728"/>
    <lineage>
        <taxon>Bacteria</taxon>
        <taxon>Pseudomonadati</taxon>
        <taxon>Pseudomonadota</taxon>
        <taxon>Betaproteobacteria</taxon>
        <taxon>Burkholderiales</taxon>
        <taxon>Oxalobacteraceae</taxon>
        <taxon>Undibacterium</taxon>
    </lineage>
</organism>
<name>A0A941ICW9_9BURK</name>
<evidence type="ECO:0000313" key="2">
    <source>
        <dbReference type="Proteomes" id="UP000678545"/>
    </source>
</evidence>
<dbReference type="RefSeq" id="WP_212674415.1">
    <property type="nucleotide sequence ID" value="NZ_JAGSPJ010000001.1"/>
</dbReference>
<dbReference type="AlphaFoldDB" id="A0A941ICW9"/>
<reference evidence="1" key="1">
    <citation type="submission" date="2021-04" db="EMBL/GenBank/DDBJ databases">
        <title>novel species isolated from subtropical streams in China.</title>
        <authorList>
            <person name="Lu H."/>
        </authorList>
    </citation>
    <scope>NUCLEOTIDE SEQUENCE</scope>
    <source>
        <strain evidence="1">FT137W</strain>
    </source>
</reference>
<evidence type="ECO:0008006" key="3">
    <source>
        <dbReference type="Google" id="ProtNLM"/>
    </source>
</evidence>